<protein>
    <submittedName>
        <fullName evidence="1">Uncharacterized protein</fullName>
    </submittedName>
</protein>
<evidence type="ECO:0000313" key="2">
    <source>
        <dbReference type="Proteomes" id="UP001149165"/>
    </source>
</evidence>
<dbReference type="Proteomes" id="UP001149165">
    <property type="component" value="Unassembled WGS sequence"/>
</dbReference>
<accession>A0A9W9ESQ4</accession>
<proteinExistence type="predicted"/>
<keyword evidence="2" id="KW-1185">Reference proteome</keyword>
<gene>
    <name evidence="1" type="ORF">N7456_010877</name>
</gene>
<dbReference type="AlphaFoldDB" id="A0A9W9ESQ4"/>
<dbReference type="EMBL" id="JAPQKH010000007">
    <property type="protein sequence ID" value="KAJ5087261.1"/>
    <property type="molecule type" value="Genomic_DNA"/>
</dbReference>
<reference evidence="1" key="1">
    <citation type="submission" date="2022-11" db="EMBL/GenBank/DDBJ databases">
        <authorList>
            <person name="Petersen C."/>
        </authorList>
    </citation>
    <scope>NUCLEOTIDE SEQUENCE</scope>
    <source>
        <strain evidence="1">IBT 30069</strain>
    </source>
</reference>
<name>A0A9W9ESQ4_9EURO</name>
<evidence type="ECO:0000313" key="1">
    <source>
        <dbReference type="EMBL" id="KAJ5087261.1"/>
    </source>
</evidence>
<comment type="caution">
    <text evidence="1">The sequence shown here is derived from an EMBL/GenBank/DDBJ whole genome shotgun (WGS) entry which is preliminary data.</text>
</comment>
<organism evidence="1 2">
    <name type="scientific">Penicillium angulare</name>
    <dbReference type="NCBI Taxonomy" id="116970"/>
    <lineage>
        <taxon>Eukaryota</taxon>
        <taxon>Fungi</taxon>
        <taxon>Dikarya</taxon>
        <taxon>Ascomycota</taxon>
        <taxon>Pezizomycotina</taxon>
        <taxon>Eurotiomycetes</taxon>
        <taxon>Eurotiomycetidae</taxon>
        <taxon>Eurotiales</taxon>
        <taxon>Aspergillaceae</taxon>
        <taxon>Penicillium</taxon>
    </lineage>
</organism>
<reference evidence="1" key="2">
    <citation type="journal article" date="2023" name="IMA Fungus">
        <title>Comparative genomic study of the Penicillium genus elucidates a diverse pangenome and 15 lateral gene transfer events.</title>
        <authorList>
            <person name="Petersen C."/>
            <person name="Sorensen T."/>
            <person name="Nielsen M.R."/>
            <person name="Sondergaard T.E."/>
            <person name="Sorensen J.L."/>
            <person name="Fitzpatrick D.A."/>
            <person name="Frisvad J.C."/>
            <person name="Nielsen K.L."/>
        </authorList>
    </citation>
    <scope>NUCLEOTIDE SEQUENCE</scope>
    <source>
        <strain evidence="1">IBT 30069</strain>
    </source>
</reference>
<sequence length="82" mass="8708">MKIDNTHTAAHVTSNVAVRTYERTVTFRANAAWSCWTYSCLPAGAATDAYADVRAAVSAGSGCLSRPPFDVTLHCGMVSQVV</sequence>